<accession>A0A2I2GHI5</accession>
<dbReference type="GeneID" id="36562159"/>
<evidence type="ECO:0000313" key="2">
    <source>
        <dbReference type="EMBL" id="PLB52334.1"/>
    </source>
</evidence>
<gene>
    <name evidence="2" type="ORF">P170DRAFT_507148</name>
</gene>
<dbReference type="EMBL" id="MSFO01000002">
    <property type="protein sequence ID" value="PLB52334.1"/>
    <property type="molecule type" value="Genomic_DNA"/>
</dbReference>
<dbReference type="Proteomes" id="UP000234275">
    <property type="component" value="Unassembled WGS sequence"/>
</dbReference>
<dbReference type="InterPro" id="IPR029021">
    <property type="entry name" value="Prot-tyrosine_phosphatase-like"/>
</dbReference>
<dbReference type="GO" id="GO:0004721">
    <property type="term" value="F:phosphoprotein phosphatase activity"/>
    <property type="evidence" value="ECO:0007669"/>
    <property type="project" value="InterPro"/>
</dbReference>
<sequence>MTLLLDKYYGTGSFPTIEGLDNFRDAGGFLTSSKRRVRKGMIFRSANPMSVNESDFSKLDEAYGIKAIFDLRHSTFDESTRRIRMAGPIPVHIVPAVKAFEDGFLHRYFDLLMTNHVDALSDLYMCILGSATDGFRFIFDFIRDNPNTPFLINCELGKDRTGVFIAVILLVLRVSDEDIIEDFGLSEKGIGHLIPSRKEKLRNVLSSNNVSAHPVALDRHFATVRDAMRVFLFRFRAIYGSGEIFLQSIGFTEDDISTVRENLMLPT</sequence>
<name>A0A2I2GHI5_9EURO</name>
<protein>
    <recommendedName>
        <fullName evidence="1">Tyrosine specific protein phosphatases domain-containing protein</fullName>
    </recommendedName>
</protein>
<dbReference type="PROSITE" id="PS50056">
    <property type="entry name" value="TYR_PHOSPHATASE_2"/>
    <property type="match status" value="1"/>
</dbReference>
<keyword evidence="3" id="KW-1185">Reference proteome</keyword>
<dbReference type="PANTHER" id="PTHR31126">
    <property type="entry name" value="TYROSINE-PROTEIN PHOSPHATASE"/>
    <property type="match status" value="1"/>
</dbReference>
<dbReference type="PANTHER" id="PTHR31126:SF1">
    <property type="entry name" value="TYROSINE SPECIFIC PROTEIN PHOSPHATASES DOMAIN-CONTAINING PROTEIN"/>
    <property type="match status" value="1"/>
</dbReference>
<feature type="domain" description="Tyrosine specific protein phosphatases" evidence="1">
    <location>
        <begin position="136"/>
        <end position="181"/>
    </location>
</feature>
<dbReference type="InterPro" id="IPR026893">
    <property type="entry name" value="Tyr/Ser_Pase_IphP-type"/>
</dbReference>
<dbReference type="InterPro" id="IPR000387">
    <property type="entry name" value="Tyr_Pase_dom"/>
</dbReference>
<dbReference type="AlphaFoldDB" id="A0A2I2GHI5"/>
<dbReference type="Gene3D" id="3.90.190.10">
    <property type="entry name" value="Protein tyrosine phosphatase superfamily"/>
    <property type="match status" value="1"/>
</dbReference>
<dbReference type="SUPFAM" id="SSF52799">
    <property type="entry name" value="(Phosphotyrosine protein) phosphatases II"/>
    <property type="match status" value="1"/>
</dbReference>
<proteinExistence type="predicted"/>
<comment type="caution">
    <text evidence="2">The sequence shown here is derived from an EMBL/GenBank/DDBJ whole genome shotgun (WGS) entry which is preliminary data.</text>
</comment>
<organism evidence="2 3">
    <name type="scientific">Aspergillus steynii IBT 23096</name>
    <dbReference type="NCBI Taxonomy" id="1392250"/>
    <lineage>
        <taxon>Eukaryota</taxon>
        <taxon>Fungi</taxon>
        <taxon>Dikarya</taxon>
        <taxon>Ascomycota</taxon>
        <taxon>Pezizomycotina</taxon>
        <taxon>Eurotiomycetes</taxon>
        <taxon>Eurotiomycetidae</taxon>
        <taxon>Eurotiales</taxon>
        <taxon>Aspergillaceae</taxon>
        <taxon>Aspergillus</taxon>
        <taxon>Aspergillus subgen. Circumdati</taxon>
    </lineage>
</organism>
<evidence type="ECO:0000313" key="3">
    <source>
        <dbReference type="Proteomes" id="UP000234275"/>
    </source>
</evidence>
<evidence type="ECO:0000259" key="1">
    <source>
        <dbReference type="PROSITE" id="PS50056"/>
    </source>
</evidence>
<dbReference type="RefSeq" id="XP_024707636.1">
    <property type="nucleotide sequence ID" value="XM_024854453.1"/>
</dbReference>
<reference evidence="2 3" key="1">
    <citation type="submission" date="2016-12" db="EMBL/GenBank/DDBJ databases">
        <title>The genomes of Aspergillus section Nigri reveals drivers in fungal speciation.</title>
        <authorList>
            <consortium name="DOE Joint Genome Institute"/>
            <person name="Vesth T.C."/>
            <person name="Nybo J."/>
            <person name="Theobald S."/>
            <person name="Brandl J."/>
            <person name="Frisvad J.C."/>
            <person name="Nielsen K.F."/>
            <person name="Lyhne E.K."/>
            <person name="Kogle M.E."/>
            <person name="Kuo A."/>
            <person name="Riley R."/>
            <person name="Clum A."/>
            <person name="Nolan M."/>
            <person name="Lipzen A."/>
            <person name="Salamov A."/>
            <person name="Henrissat B."/>
            <person name="Wiebenga A."/>
            <person name="De Vries R.P."/>
            <person name="Grigoriev I.V."/>
            <person name="Mortensen U.H."/>
            <person name="Andersen M.R."/>
            <person name="Baker S.E."/>
        </authorList>
    </citation>
    <scope>NUCLEOTIDE SEQUENCE [LARGE SCALE GENOMIC DNA]</scope>
    <source>
        <strain evidence="2 3">IBT 23096</strain>
    </source>
</reference>
<dbReference type="Pfam" id="PF13350">
    <property type="entry name" value="Y_phosphatase3"/>
    <property type="match status" value="1"/>
</dbReference>
<dbReference type="OrthoDB" id="449382at2759"/>
<dbReference type="VEuPathDB" id="FungiDB:P170DRAFT_507148"/>